<dbReference type="PROSITE" id="PS50925">
    <property type="entry name" value="BLUF"/>
    <property type="match status" value="1"/>
</dbReference>
<dbReference type="Gene3D" id="3.30.70.100">
    <property type="match status" value="1"/>
</dbReference>
<dbReference type="InterPro" id="IPR036046">
    <property type="entry name" value="Acylphosphatase-like_dom_sf"/>
</dbReference>
<name>A0A1G6GRI9_9GAMM</name>
<dbReference type="SMART" id="SM01034">
    <property type="entry name" value="BLUF"/>
    <property type="match status" value="1"/>
</dbReference>
<dbReference type="EMBL" id="FMYL01000002">
    <property type="protein sequence ID" value="SDB84584.1"/>
    <property type="molecule type" value="Genomic_DNA"/>
</dbReference>
<dbReference type="STRING" id="1219383.SAMN05421733_10278"/>
<dbReference type="Proteomes" id="UP000242501">
    <property type="component" value="Unassembled WGS sequence"/>
</dbReference>
<feature type="domain" description="BLUF" evidence="1">
    <location>
        <begin position="3"/>
        <end position="96"/>
    </location>
</feature>
<accession>A0A1G6GRI9</accession>
<dbReference type="InterPro" id="IPR007024">
    <property type="entry name" value="BLUF_domain"/>
</dbReference>
<dbReference type="Pfam" id="PF04940">
    <property type="entry name" value="BLUF"/>
    <property type="match status" value="1"/>
</dbReference>
<dbReference type="RefSeq" id="WP_171258516.1">
    <property type="nucleotide sequence ID" value="NZ_FMYL01000002.1"/>
</dbReference>
<keyword evidence="3" id="KW-1185">Reference proteome</keyword>
<evidence type="ECO:0000313" key="3">
    <source>
        <dbReference type="Proteomes" id="UP000242501"/>
    </source>
</evidence>
<dbReference type="GO" id="GO:0009882">
    <property type="term" value="F:blue light photoreceptor activity"/>
    <property type="evidence" value="ECO:0007669"/>
    <property type="project" value="InterPro"/>
</dbReference>
<protein>
    <submittedName>
        <fullName evidence="2">Sensors of blue-light using FAD</fullName>
    </submittedName>
</protein>
<evidence type="ECO:0000259" key="1">
    <source>
        <dbReference type="PROSITE" id="PS50925"/>
    </source>
</evidence>
<evidence type="ECO:0000313" key="2">
    <source>
        <dbReference type="EMBL" id="SDB84584.1"/>
    </source>
</evidence>
<organism evidence="2 3">
    <name type="scientific">Acinetobacter boissieri</name>
    <dbReference type="NCBI Taxonomy" id="1219383"/>
    <lineage>
        <taxon>Bacteria</taxon>
        <taxon>Pseudomonadati</taxon>
        <taxon>Pseudomonadota</taxon>
        <taxon>Gammaproteobacteria</taxon>
        <taxon>Moraxellales</taxon>
        <taxon>Moraxellaceae</taxon>
        <taxon>Acinetobacter</taxon>
    </lineage>
</organism>
<dbReference type="GO" id="GO:0071949">
    <property type="term" value="F:FAD binding"/>
    <property type="evidence" value="ECO:0007669"/>
    <property type="project" value="InterPro"/>
</dbReference>
<dbReference type="SUPFAM" id="SSF54975">
    <property type="entry name" value="Acylphosphatase/BLUF domain-like"/>
    <property type="match status" value="1"/>
</dbReference>
<gene>
    <name evidence="2" type="ORF">SAMN05421733_10278</name>
</gene>
<reference evidence="3" key="1">
    <citation type="submission" date="2016-09" db="EMBL/GenBank/DDBJ databases">
        <authorList>
            <person name="Varghese N."/>
            <person name="Submissions S."/>
        </authorList>
    </citation>
    <scope>NUCLEOTIDE SEQUENCE [LARGE SCALE GENOMIC DNA]</scope>
    <source>
        <strain evidence="3">ANC 4422</strain>
    </source>
</reference>
<dbReference type="AlphaFoldDB" id="A0A1G6GRI9"/>
<sequence>MRLHFLCYSSIRTDDHENLLEEITNILQVARVFNKKHHITGVLYYSHGQFFQYIEGFKPTIENLFDHIAVDKRHHAIHYYGTLPTEQRRFKDWSMKYVKGDSRIRAFLEEREKNYPVSYHVVEDNLIVFIEELILIEKSGDT</sequence>
<proteinExistence type="predicted"/>